<dbReference type="AlphaFoldDB" id="A0A6C0E498"/>
<reference evidence="2" key="1">
    <citation type="journal article" date="2020" name="Nature">
        <title>Giant virus diversity and host interactions through global metagenomics.</title>
        <authorList>
            <person name="Schulz F."/>
            <person name="Roux S."/>
            <person name="Paez-Espino D."/>
            <person name="Jungbluth S."/>
            <person name="Walsh D.A."/>
            <person name="Denef V.J."/>
            <person name="McMahon K.D."/>
            <person name="Konstantinidis K.T."/>
            <person name="Eloe-Fadrosh E.A."/>
            <person name="Kyrpides N.C."/>
            <person name="Woyke T."/>
        </authorList>
    </citation>
    <scope>NUCLEOTIDE SEQUENCE</scope>
    <source>
        <strain evidence="2">GVMAG-M-3300023179-116</strain>
    </source>
</reference>
<sequence>MTKIKPPGKYSNLLGFLICFFILFMLFRWIHFLVDKNYLYPGTYLESFTLSNDLYNNTENTNSQTDIKTNINDNSAPYEMYKVNKNHNNVVDMPAFSKYTCSNWCGPQSQCLLSREQCTSDVDCNGCHNLRALNNFYEDSTTDIGQSYMNKSEKDLPKSADKDILCGSCNNNFAPLPNWIN</sequence>
<accession>A0A6C0E498</accession>
<keyword evidence="1" id="KW-0472">Membrane</keyword>
<keyword evidence="1" id="KW-0812">Transmembrane</keyword>
<proteinExistence type="predicted"/>
<name>A0A6C0E498_9ZZZZ</name>
<organism evidence="2">
    <name type="scientific">viral metagenome</name>
    <dbReference type="NCBI Taxonomy" id="1070528"/>
    <lineage>
        <taxon>unclassified sequences</taxon>
        <taxon>metagenomes</taxon>
        <taxon>organismal metagenomes</taxon>
    </lineage>
</organism>
<dbReference type="EMBL" id="MN739731">
    <property type="protein sequence ID" value="QHT23400.1"/>
    <property type="molecule type" value="Genomic_DNA"/>
</dbReference>
<protein>
    <submittedName>
        <fullName evidence="2">Uncharacterized protein</fullName>
    </submittedName>
</protein>
<feature type="transmembrane region" description="Helical" evidence="1">
    <location>
        <begin position="12"/>
        <end position="30"/>
    </location>
</feature>
<keyword evidence="1" id="KW-1133">Transmembrane helix</keyword>
<evidence type="ECO:0000256" key="1">
    <source>
        <dbReference type="SAM" id="Phobius"/>
    </source>
</evidence>
<evidence type="ECO:0000313" key="2">
    <source>
        <dbReference type="EMBL" id="QHT23400.1"/>
    </source>
</evidence>